<dbReference type="Pfam" id="PF12833">
    <property type="entry name" value="HTH_18"/>
    <property type="match status" value="1"/>
</dbReference>
<evidence type="ECO:0000313" key="6">
    <source>
        <dbReference type="Proteomes" id="UP000607559"/>
    </source>
</evidence>
<keyword evidence="6" id="KW-1185">Reference proteome</keyword>
<dbReference type="Proteomes" id="UP000607559">
    <property type="component" value="Unassembled WGS sequence"/>
</dbReference>
<reference evidence="5" key="1">
    <citation type="journal article" date="2014" name="Int. J. Syst. Evol. Microbiol.">
        <title>Complete genome sequence of Corynebacterium casei LMG S-19264T (=DSM 44701T), isolated from a smear-ripened cheese.</title>
        <authorList>
            <consortium name="US DOE Joint Genome Institute (JGI-PGF)"/>
            <person name="Walter F."/>
            <person name="Albersmeier A."/>
            <person name="Kalinowski J."/>
            <person name="Ruckert C."/>
        </authorList>
    </citation>
    <scope>NUCLEOTIDE SEQUENCE</scope>
    <source>
        <strain evidence="5">CGMCC 1.15448</strain>
    </source>
</reference>
<evidence type="ECO:0000256" key="2">
    <source>
        <dbReference type="ARBA" id="ARBA00023125"/>
    </source>
</evidence>
<feature type="domain" description="HTH araC/xylS-type" evidence="4">
    <location>
        <begin position="197"/>
        <end position="295"/>
    </location>
</feature>
<proteinExistence type="predicted"/>
<sequence>MSKEKIPIYNIANLAAQPLDSGDFMIESLTSYVGRQPLHIHNAHRHTFYHLVCFTGGKGSHSIDFIQWPVEVGQLYFMVPGQVHSWNFDVRPEGYIIHFTEGFLRGFLLDPNYLDRFSFFSGHAADCVVRLASPLREKVVTLLAEMTDEFHGHSGGGVNPDLLRTQLVQLFLLVQSGVAAPRADSTAATTQKQQLLLALRKLMDQHYKTLRRPSEYAGLLYITPNHLNSLCRDLLGRSAGEVIRDRVLLEAKRLLTNAGMTVAEIGYELNFQDNSYFNRFFKKYEGVTPDEFRRKNVMK</sequence>
<dbReference type="InterPro" id="IPR018060">
    <property type="entry name" value="HTH_AraC"/>
</dbReference>
<dbReference type="PROSITE" id="PS01124">
    <property type="entry name" value="HTH_ARAC_FAMILY_2"/>
    <property type="match status" value="1"/>
</dbReference>
<dbReference type="AlphaFoldDB" id="A0A8J2XVL2"/>
<dbReference type="EMBL" id="BMJC01000005">
    <property type="protein sequence ID" value="GGB19556.1"/>
    <property type="molecule type" value="Genomic_DNA"/>
</dbReference>
<evidence type="ECO:0000256" key="3">
    <source>
        <dbReference type="ARBA" id="ARBA00023163"/>
    </source>
</evidence>
<dbReference type="SUPFAM" id="SSF51215">
    <property type="entry name" value="Regulatory protein AraC"/>
    <property type="match status" value="1"/>
</dbReference>
<keyword evidence="3" id="KW-0804">Transcription</keyword>
<reference evidence="5" key="2">
    <citation type="submission" date="2020-09" db="EMBL/GenBank/DDBJ databases">
        <authorList>
            <person name="Sun Q."/>
            <person name="Zhou Y."/>
        </authorList>
    </citation>
    <scope>NUCLEOTIDE SEQUENCE</scope>
    <source>
        <strain evidence="5">CGMCC 1.15448</strain>
    </source>
</reference>
<dbReference type="PRINTS" id="PR00032">
    <property type="entry name" value="HTHARAC"/>
</dbReference>
<evidence type="ECO:0000313" key="5">
    <source>
        <dbReference type="EMBL" id="GGB19556.1"/>
    </source>
</evidence>
<dbReference type="GO" id="GO:0043565">
    <property type="term" value="F:sequence-specific DNA binding"/>
    <property type="evidence" value="ECO:0007669"/>
    <property type="project" value="InterPro"/>
</dbReference>
<dbReference type="Pfam" id="PF02311">
    <property type="entry name" value="AraC_binding"/>
    <property type="match status" value="1"/>
</dbReference>
<dbReference type="SMART" id="SM00342">
    <property type="entry name" value="HTH_ARAC"/>
    <property type="match status" value="1"/>
</dbReference>
<dbReference type="PANTHER" id="PTHR43280">
    <property type="entry name" value="ARAC-FAMILY TRANSCRIPTIONAL REGULATOR"/>
    <property type="match status" value="1"/>
</dbReference>
<dbReference type="InterPro" id="IPR009057">
    <property type="entry name" value="Homeodomain-like_sf"/>
</dbReference>
<protein>
    <submittedName>
        <fullName evidence="5">AraC family transcriptional regulator</fullName>
    </submittedName>
</protein>
<evidence type="ECO:0000259" key="4">
    <source>
        <dbReference type="PROSITE" id="PS01124"/>
    </source>
</evidence>
<organism evidence="5 6">
    <name type="scientific">Puia dinghuensis</name>
    <dbReference type="NCBI Taxonomy" id="1792502"/>
    <lineage>
        <taxon>Bacteria</taxon>
        <taxon>Pseudomonadati</taxon>
        <taxon>Bacteroidota</taxon>
        <taxon>Chitinophagia</taxon>
        <taxon>Chitinophagales</taxon>
        <taxon>Chitinophagaceae</taxon>
        <taxon>Puia</taxon>
    </lineage>
</organism>
<dbReference type="InterPro" id="IPR003313">
    <property type="entry name" value="AraC-bd"/>
</dbReference>
<dbReference type="GO" id="GO:0003700">
    <property type="term" value="F:DNA-binding transcription factor activity"/>
    <property type="evidence" value="ECO:0007669"/>
    <property type="project" value="InterPro"/>
</dbReference>
<name>A0A8J2XVL2_9BACT</name>
<dbReference type="InterPro" id="IPR037923">
    <property type="entry name" value="HTH-like"/>
</dbReference>
<keyword evidence="1" id="KW-0805">Transcription regulation</keyword>
<dbReference type="RefSeq" id="WP_188936753.1">
    <property type="nucleotide sequence ID" value="NZ_BMJC01000005.1"/>
</dbReference>
<keyword evidence="2" id="KW-0238">DNA-binding</keyword>
<gene>
    <name evidence="5" type="ORF">GCM10011511_49100</name>
</gene>
<evidence type="ECO:0000256" key="1">
    <source>
        <dbReference type="ARBA" id="ARBA00023015"/>
    </source>
</evidence>
<dbReference type="InterPro" id="IPR020449">
    <property type="entry name" value="Tscrpt_reg_AraC-type_HTH"/>
</dbReference>
<comment type="caution">
    <text evidence="5">The sequence shown here is derived from an EMBL/GenBank/DDBJ whole genome shotgun (WGS) entry which is preliminary data.</text>
</comment>
<accession>A0A8J2XVL2</accession>
<dbReference type="Gene3D" id="1.10.10.60">
    <property type="entry name" value="Homeodomain-like"/>
    <property type="match status" value="1"/>
</dbReference>
<dbReference type="PANTHER" id="PTHR43280:SF32">
    <property type="entry name" value="TRANSCRIPTIONAL REGULATORY PROTEIN"/>
    <property type="match status" value="1"/>
</dbReference>
<dbReference type="SUPFAM" id="SSF46689">
    <property type="entry name" value="Homeodomain-like"/>
    <property type="match status" value="1"/>
</dbReference>